<evidence type="ECO:0000313" key="1">
    <source>
        <dbReference type="EMBL" id="KKL03535.1"/>
    </source>
</evidence>
<reference evidence="1" key="1">
    <citation type="journal article" date="2015" name="Nature">
        <title>Complex archaea that bridge the gap between prokaryotes and eukaryotes.</title>
        <authorList>
            <person name="Spang A."/>
            <person name="Saw J.H."/>
            <person name="Jorgensen S.L."/>
            <person name="Zaremba-Niedzwiedzka K."/>
            <person name="Martijn J."/>
            <person name="Lind A.E."/>
            <person name="van Eijk R."/>
            <person name="Schleper C."/>
            <person name="Guy L."/>
            <person name="Ettema T.J."/>
        </authorList>
    </citation>
    <scope>NUCLEOTIDE SEQUENCE</scope>
</reference>
<proteinExistence type="predicted"/>
<dbReference type="AlphaFoldDB" id="A0A0F9A1Z8"/>
<accession>A0A0F9A1Z8</accession>
<organism evidence="1">
    <name type="scientific">marine sediment metagenome</name>
    <dbReference type="NCBI Taxonomy" id="412755"/>
    <lineage>
        <taxon>unclassified sequences</taxon>
        <taxon>metagenomes</taxon>
        <taxon>ecological metagenomes</taxon>
    </lineage>
</organism>
<protein>
    <submittedName>
        <fullName evidence="1">Uncharacterized protein</fullName>
    </submittedName>
</protein>
<feature type="non-terminal residue" evidence="1">
    <location>
        <position position="1"/>
    </location>
</feature>
<sequence>ILNRYEENIMGLFGTLFKPKGDTIKGTLSGVGELAKNLRTAITGDIPAELRADLLGKVLDIINGISQIQSNIIIAEAQGASWLQRNWRPITMMTFLVLVCLDSFGVLPFRLAKEAWTLLSIGLGGYVVGRSAEKVVGMLKK</sequence>
<gene>
    <name evidence="1" type="ORF">LCGC14_2625210</name>
</gene>
<comment type="caution">
    <text evidence="1">The sequence shown here is derived from an EMBL/GenBank/DDBJ whole genome shotgun (WGS) entry which is preliminary data.</text>
</comment>
<name>A0A0F9A1Z8_9ZZZZ</name>
<dbReference type="EMBL" id="LAZR01044891">
    <property type="protein sequence ID" value="KKL03535.1"/>
    <property type="molecule type" value="Genomic_DNA"/>
</dbReference>